<dbReference type="Proteomes" id="UP000830401">
    <property type="component" value="Chromosome"/>
</dbReference>
<dbReference type="RefSeq" id="WP_245119023.1">
    <property type="nucleotide sequence ID" value="NZ_CP095061.1"/>
</dbReference>
<protein>
    <submittedName>
        <fullName evidence="2">DUF1266 domain-containing protein</fullName>
    </submittedName>
</protein>
<sequence length="240" mass="27720">MFEWLRTIATMLDSKKMAAIALENENIRKYGASDLDEFDLDKPARQPTATEIRGLATGAILFFVGGNPIKLLPRIKPEPLVERKAATAEWWGISNAEEALDTLEWLREEGHRSKYQSQLKSQPMHWQSLFAANPFLKTRAVTNVAAWDYARQVNVARWCYDYDYLTWEEAWQYIDDATQAALHTYDSWDSFAAGFVAGRIMWAPDNDLHDHIAETARYLIEARYSPWRDIPWLTYPVVGN</sequence>
<dbReference type="InterPro" id="IPR009677">
    <property type="entry name" value="DUF1266"/>
</dbReference>
<organism evidence="2 3">
    <name type="scientific">Hymenobacter volaticus</name>
    <dbReference type="NCBI Taxonomy" id="2932254"/>
    <lineage>
        <taxon>Bacteria</taxon>
        <taxon>Pseudomonadati</taxon>
        <taxon>Bacteroidota</taxon>
        <taxon>Cytophagia</taxon>
        <taxon>Cytophagales</taxon>
        <taxon>Hymenobacteraceae</taxon>
        <taxon>Hymenobacter</taxon>
    </lineage>
</organism>
<name>A0ABY4G2H0_9BACT</name>
<feature type="domain" description="DUF1266" evidence="1">
    <location>
        <begin position="89"/>
        <end position="232"/>
    </location>
</feature>
<dbReference type="EMBL" id="CP095061">
    <property type="protein sequence ID" value="UOQ65013.1"/>
    <property type="molecule type" value="Genomic_DNA"/>
</dbReference>
<evidence type="ECO:0000313" key="3">
    <source>
        <dbReference type="Proteomes" id="UP000830401"/>
    </source>
</evidence>
<accession>A0ABY4G2H0</accession>
<keyword evidence="3" id="KW-1185">Reference proteome</keyword>
<evidence type="ECO:0000259" key="1">
    <source>
        <dbReference type="Pfam" id="PF06889"/>
    </source>
</evidence>
<gene>
    <name evidence="2" type="ORF">MUN86_15760</name>
</gene>
<proteinExistence type="predicted"/>
<dbReference type="Pfam" id="PF06889">
    <property type="entry name" value="DUF1266"/>
    <property type="match status" value="1"/>
</dbReference>
<reference evidence="2" key="1">
    <citation type="submission" date="2022-04" db="EMBL/GenBank/DDBJ databases">
        <title>Hymenobacter sp. isolated from the air.</title>
        <authorList>
            <person name="Won M."/>
            <person name="Lee C.-M."/>
            <person name="Woen H.-Y."/>
            <person name="Kwon S.-W."/>
        </authorList>
    </citation>
    <scope>NUCLEOTIDE SEQUENCE</scope>
    <source>
        <strain evidence="2">5420S-77</strain>
    </source>
</reference>
<evidence type="ECO:0000313" key="2">
    <source>
        <dbReference type="EMBL" id="UOQ65013.1"/>
    </source>
</evidence>